<keyword evidence="2 6" id="KW-0645">Protease</keyword>
<dbReference type="PANTHER" id="PTHR15462">
    <property type="entry name" value="SERINE PROTEASE"/>
    <property type="match status" value="1"/>
</dbReference>
<evidence type="ECO:0000256" key="3">
    <source>
        <dbReference type="ARBA" id="ARBA00022729"/>
    </source>
</evidence>
<keyword evidence="5 6" id="KW-0720">Serine protease</keyword>
<dbReference type="PANTHER" id="PTHR15462:SF8">
    <property type="entry name" value="SERINE PROTEASE"/>
    <property type="match status" value="1"/>
</dbReference>
<evidence type="ECO:0000256" key="5">
    <source>
        <dbReference type="ARBA" id="ARBA00022825"/>
    </source>
</evidence>
<dbReference type="SUPFAM" id="SSF50494">
    <property type="entry name" value="Trypsin-like serine proteases"/>
    <property type="match status" value="1"/>
</dbReference>
<feature type="domain" description="Peptidase S1" evidence="7">
    <location>
        <begin position="82"/>
        <end position="303"/>
    </location>
</feature>
<accession>A0A4P7NK03</accession>
<name>A0A4P7NK03_PYROR</name>
<keyword evidence="4 6" id="KW-0378">Hydrolase</keyword>
<dbReference type="InterPro" id="IPR050966">
    <property type="entry name" value="Glutamyl_endopeptidase"/>
</dbReference>
<dbReference type="PROSITE" id="PS50240">
    <property type="entry name" value="TRYPSIN_DOM"/>
    <property type="match status" value="1"/>
</dbReference>
<dbReference type="GO" id="GO:0004252">
    <property type="term" value="F:serine-type endopeptidase activity"/>
    <property type="evidence" value="ECO:0007669"/>
    <property type="project" value="InterPro"/>
</dbReference>
<reference evidence="8 9" key="1">
    <citation type="journal article" date="2019" name="Mol. Biol. Evol.">
        <title>Blast fungal genomes show frequent chromosomal changes, gene gains and losses, and effector gene turnover.</title>
        <authorList>
            <person name="Gomez Luciano L.B."/>
            <person name="Jason Tsai I."/>
            <person name="Chuma I."/>
            <person name="Tosa Y."/>
            <person name="Chen Y.H."/>
            <person name="Li J.Y."/>
            <person name="Li M.Y."/>
            <person name="Jade Lu M.Y."/>
            <person name="Nakayashiki H."/>
            <person name="Li W.H."/>
        </authorList>
    </citation>
    <scope>NUCLEOTIDE SEQUENCE [LARGE SCALE GENOMIC DNA]</scope>
    <source>
        <strain evidence="8">MZ5-1-6</strain>
    </source>
</reference>
<dbReference type="Gene3D" id="2.40.10.10">
    <property type="entry name" value="Trypsin-like serine proteases"/>
    <property type="match status" value="2"/>
</dbReference>
<dbReference type="EC" id="3.4.21.-" evidence="6"/>
<dbReference type="InterPro" id="IPR008256">
    <property type="entry name" value="Peptidase_S1B"/>
</dbReference>
<dbReference type="PRINTS" id="PR00839">
    <property type="entry name" value="V8PROTEASE"/>
</dbReference>
<dbReference type="GO" id="GO:0006508">
    <property type="term" value="P:proteolysis"/>
    <property type="evidence" value="ECO:0007669"/>
    <property type="project" value="UniProtKB-KW"/>
</dbReference>
<evidence type="ECO:0000256" key="2">
    <source>
        <dbReference type="ARBA" id="ARBA00022670"/>
    </source>
</evidence>
<dbReference type="EMBL" id="CP034208">
    <property type="protein sequence ID" value="QBZ62399.1"/>
    <property type="molecule type" value="Genomic_DNA"/>
</dbReference>
<keyword evidence="3 6" id="KW-0732">Signal</keyword>
<dbReference type="InterPro" id="IPR009003">
    <property type="entry name" value="Peptidase_S1_PA"/>
</dbReference>
<dbReference type="InterPro" id="IPR001254">
    <property type="entry name" value="Trypsin_dom"/>
</dbReference>
<gene>
    <name evidence="8" type="ORF">PoMZ_11279</name>
</gene>
<evidence type="ECO:0000256" key="4">
    <source>
        <dbReference type="ARBA" id="ARBA00022801"/>
    </source>
</evidence>
<evidence type="ECO:0000256" key="1">
    <source>
        <dbReference type="ARBA" id="ARBA00008764"/>
    </source>
</evidence>
<evidence type="ECO:0000259" key="7">
    <source>
        <dbReference type="PROSITE" id="PS50240"/>
    </source>
</evidence>
<comment type="similarity">
    <text evidence="1 6">Belongs to the peptidase S1B family.</text>
</comment>
<evidence type="ECO:0000313" key="8">
    <source>
        <dbReference type="EMBL" id="QBZ62399.1"/>
    </source>
</evidence>
<sequence>MHMPWLSSILLAASCSAAMVPRDAAQTEQFRTLIGHDLPTAESFARIPLPEVRVMTAEEIVDWGGAATDAPPGNLTVERRDILGGVDDRVKKLDTGYPWSAMGRITILAPGRTTWCSGSLVGPRHLLTARHCILDGAAFVFSPAYASGDRLRTTYATHVLHLPGKEKQPTGWCDFSEDWAILRLNDDLGYGYLGYKLVEDAMSGADLDWWTYGYPQDRDGGQVPYAQNRFKIKKVGTCNGDPATPLDSTADAFGGQSGSPVWIPESGGRYQYGVLVAITAQSTLISNGPALLNGIIATRRDWP</sequence>
<feature type="signal peptide" evidence="6">
    <location>
        <begin position="1"/>
        <end position="17"/>
    </location>
</feature>
<dbReference type="InterPro" id="IPR043504">
    <property type="entry name" value="Peptidase_S1_PA_chymotrypsin"/>
</dbReference>
<dbReference type="AlphaFoldDB" id="A0A4P7NK03"/>
<dbReference type="Pfam" id="PF00089">
    <property type="entry name" value="Trypsin"/>
    <property type="match status" value="1"/>
</dbReference>
<dbReference type="Proteomes" id="UP000294847">
    <property type="component" value="Chromosome 5"/>
</dbReference>
<proteinExistence type="inferred from homology"/>
<protein>
    <recommendedName>
        <fullName evidence="6">Serine protease</fullName>
        <ecNumber evidence="6">3.4.21.-</ecNumber>
    </recommendedName>
</protein>
<feature type="chain" id="PRO_5020994287" description="Serine protease" evidence="6">
    <location>
        <begin position="18"/>
        <end position="303"/>
    </location>
</feature>
<evidence type="ECO:0000256" key="6">
    <source>
        <dbReference type="RuleBase" id="RU004296"/>
    </source>
</evidence>
<organism evidence="8 9">
    <name type="scientific">Pyricularia oryzae</name>
    <name type="common">Rice blast fungus</name>
    <name type="synonym">Magnaporthe oryzae</name>
    <dbReference type="NCBI Taxonomy" id="318829"/>
    <lineage>
        <taxon>Eukaryota</taxon>
        <taxon>Fungi</taxon>
        <taxon>Dikarya</taxon>
        <taxon>Ascomycota</taxon>
        <taxon>Pezizomycotina</taxon>
        <taxon>Sordariomycetes</taxon>
        <taxon>Sordariomycetidae</taxon>
        <taxon>Magnaporthales</taxon>
        <taxon>Pyriculariaceae</taxon>
        <taxon>Pyricularia</taxon>
    </lineage>
</organism>
<evidence type="ECO:0000313" key="9">
    <source>
        <dbReference type="Proteomes" id="UP000294847"/>
    </source>
</evidence>